<dbReference type="SMART" id="SM00338">
    <property type="entry name" value="BRLZ"/>
    <property type="match status" value="1"/>
</dbReference>
<evidence type="ECO:0000259" key="7">
    <source>
        <dbReference type="PROSITE" id="PS50217"/>
    </source>
</evidence>
<comment type="subcellular location">
    <subcellularLocation>
        <location evidence="1">Nucleus</location>
    </subcellularLocation>
</comment>
<keyword evidence="3" id="KW-0238">DNA-binding</keyword>
<dbReference type="GO" id="GO:0005634">
    <property type="term" value="C:nucleus"/>
    <property type="evidence" value="ECO:0007669"/>
    <property type="project" value="UniProtKB-SubCell"/>
</dbReference>
<dbReference type="InterPro" id="IPR045314">
    <property type="entry name" value="bZIP_plant_GBF1"/>
</dbReference>
<dbReference type="FunFam" id="1.20.5.170:FF:000020">
    <property type="entry name" value="BZIP transcription factor"/>
    <property type="match status" value="1"/>
</dbReference>
<dbReference type="PROSITE" id="PS50217">
    <property type="entry name" value="BZIP"/>
    <property type="match status" value="1"/>
</dbReference>
<dbReference type="SUPFAM" id="SSF57959">
    <property type="entry name" value="Leucine zipper domain"/>
    <property type="match status" value="1"/>
</dbReference>
<dbReference type="GO" id="GO:0045893">
    <property type="term" value="P:positive regulation of DNA-templated transcription"/>
    <property type="evidence" value="ECO:0007669"/>
    <property type="project" value="TreeGrafter"/>
</dbReference>
<dbReference type="PROSITE" id="PS00036">
    <property type="entry name" value="BZIP_BASIC"/>
    <property type="match status" value="1"/>
</dbReference>
<keyword evidence="4" id="KW-0804">Transcription</keyword>
<evidence type="ECO:0000256" key="5">
    <source>
        <dbReference type="ARBA" id="ARBA00023242"/>
    </source>
</evidence>
<dbReference type="CDD" id="cd14702">
    <property type="entry name" value="bZIP_plant_GBF1"/>
    <property type="match status" value="1"/>
</dbReference>
<dbReference type="GO" id="GO:0046982">
    <property type="term" value="F:protein heterodimerization activity"/>
    <property type="evidence" value="ECO:0007669"/>
    <property type="project" value="UniProtKB-ARBA"/>
</dbReference>
<sequence length="158" mass="18301">MASPSGPCSGSSLLMRNLSSEEDLQDVMDRRKRKRVISNREAARRSRLRKQKQLDDLSEQLAQLKKQNDEITTSLNVSNQLYMNMESENSVLKAQLAELTHRLESLNDIISYANLSNGVFRTEDNYNTTGYIHQNFSEYDYPLDKWNSNPPIMDMVMY</sequence>
<organism evidence="8">
    <name type="scientific">Rhizophora mucronata</name>
    <name type="common">Asiatic mangrove</name>
    <dbReference type="NCBI Taxonomy" id="61149"/>
    <lineage>
        <taxon>Eukaryota</taxon>
        <taxon>Viridiplantae</taxon>
        <taxon>Streptophyta</taxon>
        <taxon>Embryophyta</taxon>
        <taxon>Tracheophyta</taxon>
        <taxon>Spermatophyta</taxon>
        <taxon>Magnoliopsida</taxon>
        <taxon>eudicotyledons</taxon>
        <taxon>Gunneridae</taxon>
        <taxon>Pentapetalae</taxon>
        <taxon>rosids</taxon>
        <taxon>fabids</taxon>
        <taxon>Malpighiales</taxon>
        <taxon>Rhizophoraceae</taxon>
        <taxon>Rhizophora</taxon>
    </lineage>
</organism>
<dbReference type="Pfam" id="PF00170">
    <property type="entry name" value="bZIP_1"/>
    <property type="match status" value="1"/>
</dbReference>
<evidence type="ECO:0000256" key="1">
    <source>
        <dbReference type="ARBA" id="ARBA00004123"/>
    </source>
</evidence>
<reference evidence="8" key="1">
    <citation type="submission" date="2018-02" db="EMBL/GenBank/DDBJ databases">
        <title>Rhizophora mucronata_Transcriptome.</title>
        <authorList>
            <person name="Meera S.P."/>
            <person name="Sreeshan A."/>
            <person name="Augustine A."/>
        </authorList>
    </citation>
    <scope>NUCLEOTIDE SEQUENCE</scope>
    <source>
        <tissue evidence="8">Leaf</tissue>
    </source>
</reference>
<feature type="compositionally biased region" description="Low complexity" evidence="6">
    <location>
        <begin position="1"/>
        <end position="14"/>
    </location>
</feature>
<dbReference type="AlphaFoldDB" id="A0A2P2JSP6"/>
<dbReference type="GO" id="GO:0000976">
    <property type="term" value="F:transcription cis-regulatory region binding"/>
    <property type="evidence" value="ECO:0007669"/>
    <property type="project" value="TreeGrafter"/>
</dbReference>
<feature type="domain" description="BZIP" evidence="7">
    <location>
        <begin position="29"/>
        <end position="76"/>
    </location>
</feature>
<dbReference type="GO" id="GO:0003700">
    <property type="term" value="F:DNA-binding transcription factor activity"/>
    <property type="evidence" value="ECO:0007669"/>
    <property type="project" value="InterPro"/>
</dbReference>
<dbReference type="PANTHER" id="PTHR45764">
    <property type="entry name" value="BZIP TRANSCRIPTION FACTOR 44"/>
    <property type="match status" value="1"/>
</dbReference>
<evidence type="ECO:0000313" key="8">
    <source>
        <dbReference type="EMBL" id="MBW96479.1"/>
    </source>
</evidence>
<dbReference type="InterPro" id="IPR004827">
    <property type="entry name" value="bZIP"/>
</dbReference>
<keyword evidence="2" id="KW-0805">Transcription regulation</keyword>
<accession>A0A2P2JSP6</accession>
<feature type="region of interest" description="Disordered" evidence="6">
    <location>
        <begin position="1"/>
        <end position="51"/>
    </location>
</feature>
<evidence type="ECO:0000256" key="2">
    <source>
        <dbReference type="ARBA" id="ARBA00023015"/>
    </source>
</evidence>
<evidence type="ECO:0000256" key="4">
    <source>
        <dbReference type="ARBA" id="ARBA00023163"/>
    </source>
</evidence>
<protein>
    <recommendedName>
        <fullName evidence="7">BZIP domain-containing protein</fullName>
    </recommendedName>
</protein>
<dbReference type="Gene3D" id="1.20.5.170">
    <property type="match status" value="1"/>
</dbReference>
<evidence type="ECO:0000256" key="3">
    <source>
        <dbReference type="ARBA" id="ARBA00023125"/>
    </source>
</evidence>
<dbReference type="InterPro" id="IPR046347">
    <property type="entry name" value="bZIP_sf"/>
</dbReference>
<dbReference type="EMBL" id="GGEC01015996">
    <property type="protein sequence ID" value="MBW96479.1"/>
    <property type="molecule type" value="Transcribed_RNA"/>
</dbReference>
<dbReference type="PANTHER" id="PTHR45764:SF76">
    <property type="entry name" value="OS02G0132500 PROTEIN"/>
    <property type="match status" value="1"/>
</dbReference>
<name>A0A2P2JSP6_RHIMU</name>
<proteinExistence type="predicted"/>
<keyword evidence="5" id="KW-0539">Nucleus</keyword>
<evidence type="ECO:0000256" key="6">
    <source>
        <dbReference type="SAM" id="MobiDB-lite"/>
    </source>
</evidence>